<dbReference type="CDD" id="cd06170">
    <property type="entry name" value="LuxR_C_like"/>
    <property type="match status" value="1"/>
</dbReference>
<evidence type="ECO:0000259" key="4">
    <source>
        <dbReference type="PROSITE" id="PS50110"/>
    </source>
</evidence>
<dbReference type="InterPro" id="IPR011006">
    <property type="entry name" value="CheY-like_superfamily"/>
</dbReference>
<dbReference type="Proteomes" id="UP000431080">
    <property type="component" value="Unassembled WGS sequence"/>
</dbReference>
<keyword evidence="6" id="KW-1185">Reference proteome</keyword>
<evidence type="ECO:0000259" key="3">
    <source>
        <dbReference type="PROSITE" id="PS50043"/>
    </source>
</evidence>
<feature type="domain" description="HTH luxR-type" evidence="3">
    <location>
        <begin position="137"/>
        <end position="202"/>
    </location>
</feature>
<feature type="domain" description="Response regulatory" evidence="4">
    <location>
        <begin position="6"/>
        <end position="122"/>
    </location>
</feature>
<dbReference type="InterPro" id="IPR000792">
    <property type="entry name" value="Tscrpt_reg_LuxR_C"/>
</dbReference>
<evidence type="ECO:0000313" key="5">
    <source>
        <dbReference type="EMBL" id="MRG60263.1"/>
    </source>
</evidence>
<accession>A0A6I2FED5</accession>
<proteinExistence type="predicted"/>
<dbReference type="InterPro" id="IPR001789">
    <property type="entry name" value="Sig_transdc_resp-reg_receiver"/>
</dbReference>
<dbReference type="EMBL" id="WJIF01000005">
    <property type="protein sequence ID" value="MRG60263.1"/>
    <property type="molecule type" value="Genomic_DNA"/>
</dbReference>
<dbReference type="SUPFAM" id="SSF52172">
    <property type="entry name" value="CheY-like"/>
    <property type="match status" value="1"/>
</dbReference>
<dbReference type="PROSITE" id="PS50110">
    <property type="entry name" value="RESPONSE_REGULATORY"/>
    <property type="match status" value="1"/>
</dbReference>
<reference evidence="5 6" key="1">
    <citation type="submission" date="2019-10" db="EMBL/GenBank/DDBJ databases">
        <authorList>
            <person name="Nie G."/>
            <person name="Ming H."/>
            <person name="Yi B."/>
        </authorList>
    </citation>
    <scope>NUCLEOTIDE SEQUENCE [LARGE SCALE GENOMIC DNA]</scope>
    <source>
        <strain evidence="5 6">CFH 90414</strain>
    </source>
</reference>
<dbReference type="Gene3D" id="3.40.50.2300">
    <property type="match status" value="1"/>
</dbReference>
<dbReference type="PRINTS" id="PR00038">
    <property type="entry name" value="HTHLUXR"/>
</dbReference>
<dbReference type="SUPFAM" id="SSF46894">
    <property type="entry name" value="C-terminal effector domain of the bipartite response regulators"/>
    <property type="match status" value="1"/>
</dbReference>
<dbReference type="InterPro" id="IPR016032">
    <property type="entry name" value="Sig_transdc_resp-reg_C-effctor"/>
</dbReference>
<name>A0A6I2FED5_9MICO</name>
<organism evidence="5 6">
    <name type="scientific">Agromyces agglutinans</name>
    <dbReference type="NCBI Taxonomy" id="2662258"/>
    <lineage>
        <taxon>Bacteria</taxon>
        <taxon>Bacillati</taxon>
        <taxon>Actinomycetota</taxon>
        <taxon>Actinomycetes</taxon>
        <taxon>Micrococcales</taxon>
        <taxon>Microbacteriaceae</taxon>
        <taxon>Agromyces</taxon>
    </lineage>
</organism>
<comment type="caution">
    <text evidence="5">The sequence shown here is derived from an EMBL/GenBank/DDBJ whole genome shotgun (WGS) entry which is preliminary data.</text>
</comment>
<sequence length="204" mass="21570">MPEPTTILIAEDQRLMRSALTTLLDLEDDLAVVGGVERGDEIVAAARRLQPDIVLLDIELPGRSGLDMIAPVLEAVPGCAVVVVTTFGRPGYLARALAAGARAFLLKDHPVEQLAAAIRRVRAGERVVDPQLAAEALGAGDNPLTDREADVLRASAAGETIAGIARQLSLAPSTVRNYLSNAIGKLGARNRLEALTTARDRGWL</sequence>
<dbReference type="Pfam" id="PF00196">
    <property type="entry name" value="GerE"/>
    <property type="match status" value="1"/>
</dbReference>
<dbReference type="PROSITE" id="PS50043">
    <property type="entry name" value="HTH_LUXR_2"/>
    <property type="match status" value="1"/>
</dbReference>
<evidence type="ECO:0000256" key="2">
    <source>
        <dbReference type="PROSITE-ProRule" id="PRU00169"/>
    </source>
</evidence>
<dbReference type="Pfam" id="PF00072">
    <property type="entry name" value="Response_reg"/>
    <property type="match status" value="1"/>
</dbReference>
<dbReference type="PANTHER" id="PTHR43214">
    <property type="entry name" value="TWO-COMPONENT RESPONSE REGULATOR"/>
    <property type="match status" value="1"/>
</dbReference>
<dbReference type="GO" id="GO:0003677">
    <property type="term" value="F:DNA binding"/>
    <property type="evidence" value="ECO:0007669"/>
    <property type="project" value="UniProtKB-KW"/>
</dbReference>
<dbReference type="RefSeq" id="WP_153684865.1">
    <property type="nucleotide sequence ID" value="NZ_WJIF01000005.1"/>
</dbReference>
<feature type="modified residue" description="4-aspartylphosphate" evidence="2">
    <location>
        <position position="57"/>
    </location>
</feature>
<gene>
    <name evidence="5" type="ORF">GE115_10340</name>
</gene>
<dbReference type="SMART" id="SM00448">
    <property type="entry name" value="REC"/>
    <property type="match status" value="1"/>
</dbReference>
<keyword evidence="2" id="KW-0597">Phosphoprotein</keyword>
<protein>
    <submittedName>
        <fullName evidence="5">Response regulator</fullName>
    </submittedName>
</protein>
<evidence type="ECO:0000313" key="6">
    <source>
        <dbReference type="Proteomes" id="UP000431080"/>
    </source>
</evidence>
<dbReference type="SMART" id="SM00421">
    <property type="entry name" value="HTH_LUXR"/>
    <property type="match status" value="1"/>
</dbReference>
<dbReference type="PANTHER" id="PTHR43214:SF42">
    <property type="entry name" value="TRANSCRIPTIONAL REGULATORY PROTEIN DESR"/>
    <property type="match status" value="1"/>
</dbReference>
<dbReference type="AlphaFoldDB" id="A0A6I2FED5"/>
<evidence type="ECO:0000256" key="1">
    <source>
        <dbReference type="ARBA" id="ARBA00023125"/>
    </source>
</evidence>
<dbReference type="GO" id="GO:0000160">
    <property type="term" value="P:phosphorelay signal transduction system"/>
    <property type="evidence" value="ECO:0007669"/>
    <property type="project" value="InterPro"/>
</dbReference>
<dbReference type="GO" id="GO:0006355">
    <property type="term" value="P:regulation of DNA-templated transcription"/>
    <property type="evidence" value="ECO:0007669"/>
    <property type="project" value="InterPro"/>
</dbReference>
<keyword evidence="1" id="KW-0238">DNA-binding</keyword>
<dbReference type="InterPro" id="IPR039420">
    <property type="entry name" value="WalR-like"/>
</dbReference>